<dbReference type="InterPro" id="IPR015500">
    <property type="entry name" value="Peptidase_S8_subtilisin-rel"/>
</dbReference>
<feature type="active site" description="Charge relay system" evidence="13 14">
    <location>
        <position position="428"/>
    </location>
</feature>
<protein>
    <submittedName>
        <fullName evidence="19">Pheromone processing endoprotease</fullName>
    </submittedName>
</protein>
<gene>
    <name evidence="19" type="primary">KEX2</name>
    <name evidence="19" type="ORF">C6P40_001395</name>
</gene>
<dbReference type="InterPro" id="IPR023828">
    <property type="entry name" value="Peptidase_S8_Ser-AS"/>
</dbReference>
<keyword evidence="4 16" id="KW-0812">Transmembrane</keyword>
<feature type="region of interest" description="Disordered" evidence="15">
    <location>
        <begin position="743"/>
        <end position="768"/>
    </location>
</feature>
<evidence type="ECO:0000256" key="17">
    <source>
        <dbReference type="SAM" id="SignalP"/>
    </source>
</evidence>
<dbReference type="InterPro" id="IPR034182">
    <property type="entry name" value="Kexin/furin"/>
</dbReference>
<dbReference type="AlphaFoldDB" id="A0A9P6WJK4"/>
<dbReference type="InterPro" id="IPR002884">
    <property type="entry name" value="P_dom"/>
</dbReference>
<feature type="compositionally biased region" description="Low complexity" evidence="15">
    <location>
        <begin position="685"/>
        <end position="713"/>
    </location>
</feature>
<name>A0A9P6WJK4_9ASCO</name>
<keyword evidence="7 14" id="KW-0720">Serine protease</keyword>
<dbReference type="CDD" id="cd04059">
    <property type="entry name" value="Peptidases_S8_Protein_convertases_Kexins_Furin-like"/>
    <property type="match status" value="1"/>
</dbReference>
<dbReference type="Pfam" id="PF01483">
    <property type="entry name" value="P_proprotein"/>
    <property type="match status" value="1"/>
</dbReference>
<sequence length="945" mass="105676">MGPSWIYKLAVFLWLNDPAFAFQSYDENSNSNKIQEKDYENRNYFLIELKNNDYISSISKLHPEWNYEYEIPDLNSFHVFSLPKNNSDIDWLNKLEFIDDILENPQDHNIFKREQLDFIDNLYNNEVRGIHSLHKRKLEKRIPVPFYSEYGIDSIFKRKEDSTVAALNAVAEEFGINDPIFKQQWHIVNTGFPGYDVNVIPVWRMNITGNGIVTALIDDGLDYESADLKDNYSPEGSWDFNDNRPNPMPMLSNDYHGTRCAAEIAAVKGNEYCGVGVAYNSKVSGIRVLSAEITSEQEAAAMYYGLDVNDIYSCSWGPPDNGRSMDAPDKLVKSGMMKGILDGRNGKGALYVFASGNGGMRGDTCNFDGYTNSIYSLTVTAIDYKGLHPGYAEACTAVLVSTYSSGSGEHIHTTDINNQCSDSHGGTSAAAPLAAGIYALVLEANPEMTWRDVQYLTVLSAGEIDPSDASWQESAIEGRKYSPKYGWGTTDAEKMVKKALNWKLLKPQAWYYTKIKSPSLKIENKIGEVQNTYLVTPEILKKANFETVEQITITVSIDSGIRGAVEIDLVSPNGIVSKLALKRSHDQDKLGFRRWTFSTVAHWGEKAEGEWTLKVRNVNEGNTINFKKWQVKFFGECIDPSLAKRFDMNEDYSTINDPDSEENESNETIATADAQTDIVTTTDISIPTTTEDPTTETPITTDVQTDTNTETNNPTKTDDSYKNVESDVATITSQESMLVTTSITPINSEGEGTGDGEGESEGKGAYSSKDQSNHYIGYFSALIIAGFVIMLYIIKNRRAPGRARRREDFEFDIIRPEDDESSRFEFDDDDEDDYNISSDDDATRSNTNSNINNSIFDDDATSLDLSDAKFAAKDMRLEDSSEFDLGNSELAGYEKTDSIIKDAKEKENDEAKLLNSKKQTAINKKGRDGERSNLLTSDSTSDDDH</sequence>
<keyword evidence="20" id="KW-1185">Reference proteome</keyword>
<dbReference type="Gene3D" id="2.60.120.260">
    <property type="entry name" value="Galactose-binding domain-like"/>
    <property type="match status" value="1"/>
</dbReference>
<dbReference type="EMBL" id="PUHW01000181">
    <property type="protein sequence ID" value="KAG0688122.1"/>
    <property type="molecule type" value="Genomic_DNA"/>
</dbReference>
<dbReference type="GO" id="GO:0000139">
    <property type="term" value="C:Golgi membrane"/>
    <property type="evidence" value="ECO:0007669"/>
    <property type="project" value="TreeGrafter"/>
</dbReference>
<evidence type="ECO:0000256" key="2">
    <source>
        <dbReference type="ARBA" id="ARBA00005325"/>
    </source>
</evidence>
<evidence type="ECO:0000256" key="7">
    <source>
        <dbReference type="ARBA" id="ARBA00022825"/>
    </source>
</evidence>
<dbReference type="GO" id="GO:0005802">
    <property type="term" value="C:trans-Golgi network"/>
    <property type="evidence" value="ECO:0007669"/>
    <property type="project" value="TreeGrafter"/>
</dbReference>
<dbReference type="Gene3D" id="3.40.50.200">
    <property type="entry name" value="Peptidase S8/S53 domain"/>
    <property type="match status" value="1"/>
</dbReference>
<dbReference type="FunFam" id="3.40.50.200:FF:000005">
    <property type="entry name" value="Proprotein convertase subtilisin/kexin type 7"/>
    <property type="match status" value="1"/>
</dbReference>
<feature type="region of interest" description="Disordered" evidence="15">
    <location>
        <begin position="820"/>
        <end position="853"/>
    </location>
</feature>
<dbReference type="PROSITE" id="PS51892">
    <property type="entry name" value="SUBTILASE"/>
    <property type="match status" value="1"/>
</dbReference>
<feature type="active site" description="Charge relay system" evidence="13 14">
    <location>
        <position position="256"/>
    </location>
</feature>
<feature type="chain" id="PRO_5040248766" evidence="17">
    <location>
        <begin position="22"/>
        <end position="945"/>
    </location>
</feature>
<evidence type="ECO:0000256" key="11">
    <source>
        <dbReference type="ARBA" id="ARBA00023145"/>
    </source>
</evidence>
<dbReference type="PRINTS" id="PR00723">
    <property type="entry name" value="SUBTILISIN"/>
</dbReference>
<comment type="similarity">
    <text evidence="2">Belongs to the peptidase S8 family. Furin subfamily.</text>
</comment>
<comment type="subcellular location">
    <subcellularLocation>
        <location evidence="1">Membrane</location>
    </subcellularLocation>
</comment>
<evidence type="ECO:0000259" key="18">
    <source>
        <dbReference type="PROSITE" id="PS51829"/>
    </source>
</evidence>
<dbReference type="OrthoDB" id="300641at2759"/>
<organism evidence="19 20">
    <name type="scientific">Pichia californica</name>
    <dbReference type="NCBI Taxonomy" id="460514"/>
    <lineage>
        <taxon>Eukaryota</taxon>
        <taxon>Fungi</taxon>
        <taxon>Dikarya</taxon>
        <taxon>Ascomycota</taxon>
        <taxon>Saccharomycotina</taxon>
        <taxon>Pichiomycetes</taxon>
        <taxon>Pichiales</taxon>
        <taxon>Pichiaceae</taxon>
        <taxon>Pichia</taxon>
    </lineage>
</organism>
<dbReference type="PROSITE" id="PS51829">
    <property type="entry name" value="P_HOMO_B"/>
    <property type="match status" value="1"/>
</dbReference>
<evidence type="ECO:0000256" key="3">
    <source>
        <dbReference type="ARBA" id="ARBA00022670"/>
    </source>
</evidence>
<feature type="region of interest" description="Disordered" evidence="15">
    <location>
        <begin position="685"/>
        <end position="721"/>
    </location>
</feature>
<dbReference type="InterPro" id="IPR008979">
    <property type="entry name" value="Galactose-bd-like_sf"/>
</dbReference>
<evidence type="ECO:0000256" key="13">
    <source>
        <dbReference type="PIRSR" id="PIRSR615500-1"/>
    </source>
</evidence>
<evidence type="ECO:0000313" key="19">
    <source>
        <dbReference type="EMBL" id="KAG0688122.1"/>
    </source>
</evidence>
<reference evidence="19" key="1">
    <citation type="submission" date="2020-11" db="EMBL/GenBank/DDBJ databases">
        <title>Kefir isolates.</title>
        <authorList>
            <person name="Marcisauskas S."/>
            <person name="Kim Y."/>
            <person name="Blasche S."/>
        </authorList>
    </citation>
    <scope>NUCLEOTIDE SEQUENCE</scope>
    <source>
        <strain evidence="19">Olga-1</strain>
    </source>
</reference>
<dbReference type="SUPFAM" id="SSF52743">
    <property type="entry name" value="Subtilisin-like"/>
    <property type="match status" value="1"/>
</dbReference>
<dbReference type="InterPro" id="IPR036852">
    <property type="entry name" value="Peptidase_S8/S53_dom_sf"/>
</dbReference>
<evidence type="ECO:0000256" key="16">
    <source>
        <dbReference type="SAM" id="Phobius"/>
    </source>
</evidence>
<keyword evidence="11" id="KW-0865">Zymogen</keyword>
<keyword evidence="3 14" id="KW-0645">Protease</keyword>
<feature type="active site" description="Charge relay system" evidence="13 14">
    <location>
        <position position="218"/>
    </location>
</feature>
<evidence type="ECO:0000256" key="6">
    <source>
        <dbReference type="ARBA" id="ARBA00022801"/>
    </source>
</evidence>
<dbReference type="Pfam" id="PF00082">
    <property type="entry name" value="Peptidase_S8"/>
    <property type="match status" value="1"/>
</dbReference>
<evidence type="ECO:0000256" key="14">
    <source>
        <dbReference type="PROSITE-ProRule" id="PRU01240"/>
    </source>
</evidence>
<keyword evidence="8" id="KW-0106">Calcium</keyword>
<evidence type="ECO:0000256" key="12">
    <source>
        <dbReference type="ARBA" id="ARBA00023180"/>
    </source>
</evidence>
<proteinExistence type="inferred from homology"/>
<dbReference type="PROSITE" id="PS00138">
    <property type="entry name" value="SUBTILASE_SER"/>
    <property type="match status" value="1"/>
</dbReference>
<dbReference type="PANTHER" id="PTHR42884:SF14">
    <property type="entry name" value="NEUROENDOCRINE CONVERTASE 1"/>
    <property type="match status" value="1"/>
</dbReference>
<dbReference type="GO" id="GO:0004252">
    <property type="term" value="F:serine-type endopeptidase activity"/>
    <property type="evidence" value="ECO:0007669"/>
    <property type="project" value="UniProtKB-UniRule"/>
</dbReference>
<dbReference type="SUPFAM" id="SSF49785">
    <property type="entry name" value="Galactose-binding domain-like"/>
    <property type="match status" value="1"/>
</dbReference>
<feature type="signal peptide" evidence="17">
    <location>
        <begin position="1"/>
        <end position="21"/>
    </location>
</feature>
<keyword evidence="5 17" id="KW-0732">Signal</keyword>
<keyword evidence="6 14" id="KW-0378">Hydrolase</keyword>
<feature type="compositionally biased region" description="Acidic residues" evidence="15">
    <location>
        <begin position="826"/>
        <end position="840"/>
    </location>
</feature>
<evidence type="ECO:0000313" key="20">
    <source>
        <dbReference type="Proteomes" id="UP000697127"/>
    </source>
</evidence>
<keyword evidence="10 16" id="KW-0472">Membrane</keyword>
<dbReference type="PANTHER" id="PTHR42884">
    <property type="entry name" value="PROPROTEIN CONVERTASE SUBTILISIN/KEXIN-RELATED"/>
    <property type="match status" value="1"/>
</dbReference>
<dbReference type="Proteomes" id="UP000697127">
    <property type="component" value="Unassembled WGS sequence"/>
</dbReference>
<dbReference type="GO" id="GO:0007323">
    <property type="term" value="P:peptide pheromone maturation"/>
    <property type="evidence" value="ECO:0007669"/>
    <property type="project" value="UniProtKB-ARBA"/>
</dbReference>
<dbReference type="FunFam" id="2.60.120.260:FF:000026">
    <property type="entry name" value="proprotein convertase subtilisin/kexin type 7"/>
    <property type="match status" value="1"/>
</dbReference>
<dbReference type="InterPro" id="IPR000209">
    <property type="entry name" value="Peptidase_S8/S53_dom"/>
</dbReference>
<evidence type="ECO:0000256" key="10">
    <source>
        <dbReference type="ARBA" id="ARBA00023136"/>
    </source>
</evidence>
<comment type="caution">
    <text evidence="19">The sequence shown here is derived from an EMBL/GenBank/DDBJ whole genome shotgun (WGS) entry which is preliminary data.</text>
</comment>
<evidence type="ECO:0000256" key="8">
    <source>
        <dbReference type="ARBA" id="ARBA00022837"/>
    </source>
</evidence>
<evidence type="ECO:0000256" key="4">
    <source>
        <dbReference type="ARBA" id="ARBA00022692"/>
    </source>
</evidence>
<dbReference type="GO" id="GO:0016485">
    <property type="term" value="P:protein processing"/>
    <property type="evidence" value="ECO:0007669"/>
    <property type="project" value="TreeGrafter"/>
</dbReference>
<accession>A0A9P6WJK4</accession>
<evidence type="ECO:0000256" key="5">
    <source>
        <dbReference type="ARBA" id="ARBA00022729"/>
    </source>
</evidence>
<feature type="region of interest" description="Disordered" evidence="15">
    <location>
        <begin position="906"/>
        <end position="945"/>
    </location>
</feature>
<evidence type="ECO:0000256" key="9">
    <source>
        <dbReference type="ARBA" id="ARBA00022989"/>
    </source>
</evidence>
<keyword evidence="9 16" id="KW-1133">Transmembrane helix</keyword>
<feature type="transmembrane region" description="Helical" evidence="16">
    <location>
        <begin position="775"/>
        <end position="794"/>
    </location>
</feature>
<keyword evidence="12" id="KW-0325">Glycoprotein</keyword>
<evidence type="ECO:0000256" key="1">
    <source>
        <dbReference type="ARBA" id="ARBA00004370"/>
    </source>
</evidence>
<evidence type="ECO:0000256" key="15">
    <source>
        <dbReference type="SAM" id="MobiDB-lite"/>
    </source>
</evidence>
<feature type="domain" description="P/Homo B" evidence="18">
    <location>
        <begin position="505"/>
        <end position="639"/>
    </location>
</feature>